<accession>A0AAW3ZUR9</accession>
<dbReference type="AlphaFoldDB" id="A0AAW3ZUR9"/>
<evidence type="ECO:0000313" key="1">
    <source>
        <dbReference type="EMBL" id="MBE3608319.1"/>
    </source>
</evidence>
<organism evidence="1 2">
    <name type="scientific">Campylobacter californiensis</name>
    <dbReference type="NCBI Taxonomy" id="1032243"/>
    <lineage>
        <taxon>Bacteria</taxon>
        <taxon>Pseudomonadati</taxon>
        <taxon>Campylobacterota</taxon>
        <taxon>Epsilonproteobacteria</taxon>
        <taxon>Campylobacterales</taxon>
        <taxon>Campylobacteraceae</taxon>
        <taxon>Campylobacter</taxon>
    </lineage>
</organism>
<dbReference type="Proteomes" id="UP000650616">
    <property type="component" value="Unassembled WGS sequence"/>
</dbReference>
<reference evidence="1 2" key="1">
    <citation type="submission" date="2015-08" db="EMBL/GenBank/DDBJ databases">
        <title>Comparative genomics of the Campylobacter concisus group.</title>
        <authorList>
            <person name="Yee E."/>
            <person name="Chapman M.H."/>
            <person name="Huynh S."/>
            <person name="Bono J.L."/>
            <person name="On S.L."/>
            <person name="St Leger J."/>
            <person name="Foster G."/>
            <person name="Parker C.T."/>
            <person name="Miller W.G."/>
        </authorList>
    </citation>
    <scope>NUCLEOTIDE SEQUENCE [LARGE SCALE GENOMIC DNA]</scope>
    <source>
        <strain evidence="1 2">RM9337</strain>
    </source>
</reference>
<protein>
    <submittedName>
        <fullName evidence="1">Uncharacterized protein</fullName>
    </submittedName>
</protein>
<dbReference type="RefSeq" id="WP_170016471.1">
    <property type="nucleotide sequence ID" value="NZ_CP012545.1"/>
</dbReference>
<comment type="caution">
    <text evidence="1">The sequence shown here is derived from an EMBL/GenBank/DDBJ whole genome shotgun (WGS) entry which is preliminary data.</text>
</comment>
<name>A0AAW3ZUR9_9BACT</name>
<sequence length="281" mass="33073">MKLKEIDFIERINLFLETIYYDGERHANTILFEYDPSYPRVYKIDASNTIKCIENLTKIFLFFQSECEILIKFKLANYNTNRILFNILISSSERLKEFDQELLNAAKEYGDKAGIIIRQDKNGNFILDIEVELASDAQPTKSLDINNQAIKNYNAIIAYDNKNGFKILSNQLKFIGINVKPSSDYESLKQHITDAIYNPDLVFVQKVFLEDEQNLNELLKFKKMKYFCIVAICETDEIFKPEIKQELIILREPYSYDILRAVLDMCYERKERVRGRVLNNF</sequence>
<dbReference type="EMBL" id="LIWG01000007">
    <property type="protein sequence ID" value="MBE3608319.1"/>
    <property type="molecule type" value="Genomic_DNA"/>
</dbReference>
<keyword evidence="2" id="KW-1185">Reference proteome</keyword>
<evidence type="ECO:0000313" key="2">
    <source>
        <dbReference type="Proteomes" id="UP000650616"/>
    </source>
</evidence>
<gene>
    <name evidence="1" type="ORF">CCAL9337_06235</name>
</gene>
<proteinExistence type="predicted"/>